<reference evidence="3" key="1">
    <citation type="journal article" date="2014" name="Science">
        <title>The coffee genome provides insight into the convergent evolution of caffeine biosynthesis.</title>
        <authorList>
            <person name="Denoeud F."/>
            <person name="Carretero-Paulet L."/>
            <person name="Dereeper A."/>
            <person name="Droc G."/>
            <person name="Guyot R."/>
            <person name="Pietrella M."/>
            <person name="Zheng C."/>
            <person name="Alberti A."/>
            <person name="Anthony F."/>
            <person name="Aprea G."/>
            <person name="Aury J.M."/>
            <person name="Bento P."/>
            <person name="Bernard M."/>
            <person name="Bocs S."/>
            <person name="Campa C."/>
            <person name="Cenci A."/>
            <person name="Combes M.C."/>
            <person name="Crouzillat D."/>
            <person name="Da Silva C."/>
            <person name="Daddiego L."/>
            <person name="De Bellis F."/>
            <person name="Dussert S."/>
            <person name="Garsmeur O."/>
            <person name="Gayraud T."/>
            <person name="Guignon V."/>
            <person name="Jahn K."/>
            <person name="Jamilloux V."/>
            <person name="Joet T."/>
            <person name="Labadie K."/>
            <person name="Lan T."/>
            <person name="Leclercq J."/>
            <person name="Lepelley M."/>
            <person name="Leroy T."/>
            <person name="Li L.T."/>
            <person name="Librado P."/>
            <person name="Lopez L."/>
            <person name="Munoz A."/>
            <person name="Noel B."/>
            <person name="Pallavicini A."/>
            <person name="Perrotta G."/>
            <person name="Poncet V."/>
            <person name="Pot D."/>
            <person name="Priyono X."/>
            <person name="Rigoreau M."/>
            <person name="Rouard M."/>
            <person name="Rozas J."/>
            <person name="Tranchant-Dubreuil C."/>
            <person name="VanBuren R."/>
            <person name="Zhang Q."/>
            <person name="Andrade A.C."/>
            <person name="Argout X."/>
            <person name="Bertrand B."/>
            <person name="de Kochko A."/>
            <person name="Graziosi G."/>
            <person name="Henry R.J."/>
            <person name="Jayarama X."/>
            <person name="Ming R."/>
            <person name="Nagai C."/>
            <person name="Rounsley S."/>
            <person name="Sankoff D."/>
            <person name="Giuliano G."/>
            <person name="Albert V.A."/>
            <person name="Wincker P."/>
            <person name="Lashermes P."/>
        </authorList>
    </citation>
    <scope>NUCLEOTIDE SEQUENCE [LARGE SCALE GENOMIC DNA]</scope>
    <source>
        <strain evidence="3">cv. DH200-94</strain>
    </source>
</reference>
<evidence type="ECO:0000313" key="2">
    <source>
        <dbReference type="EMBL" id="CDP17387.1"/>
    </source>
</evidence>
<dbReference type="AlphaFoldDB" id="A0A068VA10"/>
<proteinExistence type="predicted"/>
<keyword evidence="1" id="KW-0812">Transmembrane</keyword>
<keyword evidence="1" id="KW-1133">Transmembrane helix</keyword>
<accession>A0A068VA10</accession>
<keyword evidence="1" id="KW-0472">Membrane</keyword>
<keyword evidence="3" id="KW-1185">Reference proteome</keyword>
<organism evidence="2 3">
    <name type="scientific">Coffea canephora</name>
    <name type="common">Robusta coffee</name>
    <dbReference type="NCBI Taxonomy" id="49390"/>
    <lineage>
        <taxon>Eukaryota</taxon>
        <taxon>Viridiplantae</taxon>
        <taxon>Streptophyta</taxon>
        <taxon>Embryophyta</taxon>
        <taxon>Tracheophyta</taxon>
        <taxon>Spermatophyta</taxon>
        <taxon>Magnoliopsida</taxon>
        <taxon>eudicotyledons</taxon>
        <taxon>Gunneridae</taxon>
        <taxon>Pentapetalae</taxon>
        <taxon>asterids</taxon>
        <taxon>lamiids</taxon>
        <taxon>Gentianales</taxon>
        <taxon>Rubiaceae</taxon>
        <taxon>Ixoroideae</taxon>
        <taxon>Gardenieae complex</taxon>
        <taxon>Bertiereae - Coffeeae clade</taxon>
        <taxon>Coffeeae</taxon>
        <taxon>Coffea</taxon>
    </lineage>
</organism>
<gene>
    <name evidence="2" type="ORF">GSCOC_T00008016001</name>
</gene>
<dbReference type="Proteomes" id="UP000295252">
    <property type="component" value="Chromosome VIII"/>
</dbReference>
<name>A0A068VA10_COFCA</name>
<dbReference type="EMBL" id="HG739241">
    <property type="protein sequence ID" value="CDP17387.1"/>
    <property type="molecule type" value="Genomic_DNA"/>
</dbReference>
<protein>
    <submittedName>
        <fullName evidence="2">Uncharacterized protein</fullName>
    </submittedName>
</protein>
<sequence length="40" mass="4908">MIYMLCRQSLALLWIKFCLCLRLGFLYQFISNIVYLLYKL</sequence>
<feature type="transmembrane region" description="Helical" evidence="1">
    <location>
        <begin position="12"/>
        <end position="38"/>
    </location>
</feature>
<evidence type="ECO:0000313" key="3">
    <source>
        <dbReference type="Proteomes" id="UP000295252"/>
    </source>
</evidence>
<dbReference type="Gramene" id="CDP17387">
    <property type="protein sequence ID" value="CDP17387"/>
    <property type="gene ID" value="GSCOC_T00008016001"/>
</dbReference>
<dbReference type="InParanoid" id="A0A068VA10"/>
<evidence type="ECO:0000256" key="1">
    <source>
        <dbReference type="SAM" id="Phobius"/>
    </source>
</evidence>